<gene>
    <name evidence="1" type="ORF">llap_5375</name>
</gene>
<evidence type="ECO:0000313" key="1">
    <source>
        <dbReference type="EMBL" id="PKU44323.1"/>
    </source>
</evidence>
<keyword evidence="2" id="KW-1185">Reference proteome</keyword>
<accession>A0A2I0UE89</accession>
<reference evidence="2" key="2">
    <citation type="submission" date="2017-12" db="EMBL/GenBank/DDBJ databases">
        <title>Genome sequence of the Bar-tailed Godwit (Limosa lapponica baueri).</title>
        <authorList>
            <person name="Lima N.C.B."/>
            <person name="Parody-Merino A.M."/>
            <person name="Battley P.F."/>
            <person name="Fidler A.E."/>
            <person name="Prosdocimi F."/>
        </authorList>
    </citation>
    <scope>NUCLEOTIDE SEQUENCE [LARGE SCALE GENOMIC DNA]</scope>
</reference>
<proteinExistence type="predicted"/>
<evidence type="ECO:0000313" key="2">
    <source>
        <dbReference type="Proteomes" id="UP000233556"/>
    </source>
</evidence>
<organism evidence="1 2">
    <name type="scientific">Limosa lapponica baueri</name>
    <dbReference type="NCBI Taxonomy" id="1758121"/>
    <lineage>
        <taxon>Eukaryota</taxon>
        <taxon>Metazoa</taxon>
        <taxon>Chordata</taxon>
        <taxon>Craniata</taxon>
        <taxon>Vertebrata</taxon>
        <taxon>Euteleostomi</taxon>
        <taxon>Archelosauria</taxon>
        <taxon>Archosauria</taxon>
        <taxon>Dinosauria</taxon>
        <taxon>Saurischia</taxon>
        <taxon>Theropoda</taxon>
        <taxon>Coelurosauria</taxon>
        <taxon>Aves</taxon>
        <taxon>Neognathae</taxon>
        <taxon>Neoaves</taxon>
        <taxon>Charadriiformes</taxon>
        <taxon>Scolopacidae</taxon>
        <taxon>Limosa</taxon>
    </lineage>
</organism>
<dbReference type="AlphaFoldDB" id="A0A2I0UE89"/>
<sequence length="174" mass="19780">MMKQILPLQLTEDHSEADIYTAVQGARAAIPCQSCTGLQSSLTWSVESCSPWTAHTGAGSWQELWPVERSPHWSRFSGRTYDPLGDAHWSSLFLKDCTPWKELVLEQFMNCTLWEGPMLENFMKDCILWMGIHAGAEEECEEEEVTEMKHYELITTPIPDLSMLLRGGGRKIES</sequence>
<dbReference type="Proteomes" id="UP000233556">
    <property type="component" value="Unassembled WGS sequence"/>
</dbReference>
<reference evidence="2" key="1">
    <citation type="submission" date="2017-11" db="EMBL/GenBank/DDBJ databases">
        <authorList>
            <person name="Lima N.C."/>
            <person name="Parody-Merino A.M."/>
            <person name="Battley P.F."/>
            <person name="Fidler A.E."/>
            <person name="Prosdocimi F."/>
        </authorList>
    </citation>
    <scope>NUCLEOTIDE SEQUENCE [LARGE SCALE GENOMIC DNA]</scope>
</reference>
<name>A0A2I0UE89_LIMLA</name>
<dbReference type="EMBL" id="KZ505834">
    <property type="protein sequence ID" value="PKU44323.1"/>
    <property type="molecule type" value="Genomic_DNA"/>
</dbReference>
<protein>
    <submittedName>
        <fullName evidence="1">Suppression of tumorigenicity 5 protein isoform x4</fullName>
    </submittedName>
</protein>